<dbReference type="SUPFAM" id="SSF55961">
    <property type="entry name" value="Bet v1-like"/>
    <property type="match status" value="1"/>
</dbReference>
<proteinExistence type="predicted"/>
<dbReference type="PANTHER" id="PTHR39683">
    <property type="entry name" value="CONSERVED PROTEIN TB16.3"/>
    <property type="match status" value="1"/>
</dbReference>
<gene>
    <name evidence="2" type="ORF">NF556_08490</name>
</gene>
<evidence type="ECO:0000313" key="3">
    <source>
        <dbReference type="Proteomes" id="UP001056455"/>
    </source>
</evidence>
<dbReference type="EMBL" id="CP099489">
    <property type="protein sequence ID" value="USQ81669.1"/>
    <property type="molecule type" value="Genomic_DNA"/>
</dbReference>
<dbReference type="Gene3D" id="3.30.530.20">
    <property type="match status" value="1"/>
</dbReference>
<dbReference type="InterPro" id="IPR023393">
    <property type="entry name" value="START-like_dom_sf"/>
</dbReference>
<dbReference type="InterPro" id="IPR005031">
    <property type="entry name" value="COQ10_START"/>
</dbReference>
<dbReference type="Pfam" id="PF03364">
    <property type="entry name" value="Polyketide_cyc"/>
    <property type="match status" value="1"/>
</dbReference>
<evidence type="ECO:0000313" key="2">
    <source>
        <dbReference type="EMBL" id="USQ81669.1"/>
    </source>
</evidence>
<organism evidence="2 3">
    <name type="scientific">Ornithinimicrobium faecis</name>
    <dbReference type="NCBI Taxonomy" id="2934158"/>
    <lineage>
        <taxon>Bacteria</taxon>
        <taxon>Bacillati</taxon>
        <taxon>Actinomycetota</taxon>
        <taxon>Actinomycetes</taxon>
        <taxon>Micrococcales</taxon>
        <taxon>Ornithinimicrobiaceae</taxon>
        <taxon>Ornithinimicrobium</taxon>
    </lineage>
</organism>
<feature type="domain" description="Coenzyme Q-binding protein COQ10 START" evidence="1">
    <location>
        <begin position="11"/>
        <end position="146"/>
    </location>
</feature>
<protein>
    <submittedName>
        <fullName evidence="2">SRPBCC family protein</fullName>
    </submittedName>
</protein>
<name>A0ABY4YY05_9MICO</name>
<sequence length="153" mass="16895">MADRTESSILIPAPPHEVIAVISDFEHYPEWADFKSVEVLSENDGGWAQEVEFSIEAGLIKDTYVLDYDWAFTESGEGRVSWDLVRAGSLKAMTGAYDLKAVDLEGAPDGVGTEVIYQLQVDVKIPMLGAMKRKAEKMIVDTALKSLSERVVQ</sequence>
<dbReference type="Proteomes" id="UP001056455">
    <property type="component" value="Chromosome"/>
</dbReference>
<dbReference type="RefSeq" id="WP_252595205.1">
    <property type="nucleotide sequence ID" value="NZ_CP099489.1"/>
</dbReference>
<reference evidence="2" key="1">
    <citation type="submission" date="2022-06" db="EMBL/GenBank/DDBJ databases">
        <title>Ornithinimicrobium HY1793.</title>
        <authorList>
            <person name="Huang Y."/>
        </authorList>
    </citation>
    <scope>NUCLEOTIDE SEQUENCE</scope>
    <source>
        <strain evidence="2">HY1793</strain>
    </source>
</reference>
<keyword evidence="3" id="KW-1185">Reference proteome</keyword>
<evidence type="ECO:0000259" key="1">
    <source>
        <dbReference type="Pfam" id="PF03364"/>
    </source>
</evidence>
<accession>A0ABY4YY05</accession>
<dbReference type="PANTHER" id="PTHR39683:SF4">
    <property type="entry name" value="COENZYME Q-BINDING PROTEIN COQ10 START DOMAIN-CONTAINING PROTEIN"/>
    <property type="match status" value="1"/>
</dbReference>